<dbReference type="InterPro" id="IPR036397">
    <property type="entry name" value="RNaseH_sf"/>
</dbReference>
<keyword evidence="2" id="KW-1185">Reference proteome</keyword>
<organism evidence="1 2">
    <name type="scientific">Cordylochernes scorpioides</name>
    <dbReference type="NCBI Taxonomy" id="51811"/>
    <lineage>
        <taxon>Eukaryota</taxon>
        <taxon>Metazoa</taxon>
        <taxon>Ecdysozoa</taxon>
        <taxon>Arthropoda</taxon>
        <taxon>Chelicerata</taxon>
        <taxon>Arachnida</taxon>
        <taxon>Pseudoscorpiones</taxon>
        <taxon>Cheliferoidea</taxon>
        <taxon>Chernetidae</taxon>
        <taxon>Cordylochernes</taxon>
    </lineage>
</organism>
<evidence type="ECO:0000313" key="1">
    <source>
        <dbReference type="EMBL" id="UYV82512.1"/>
    </source>
</evidence>
<gene>
    <name evidence="1" type="ORF">LAZ67_21002631</name>
</gene>
<dbReference type="EMBL" id="CP092883">
    <property type="protein sequence ID" value="UYV82512.1"/>
    <property type="molecule type" value="Genomic_DNA"/>
</dbReference>
<dbReference type="Proteomes" id="UP001235939">
    <property type="component" value="Chromosome 21"/>
</dbReference>
<sequence length="110" mass="13208">MPQPPYSTNLAPCDFFLFPKLKRPMKGRRYPTLNEIKTASKEELKKILKYDFLKRFGNKKNRWHKCMRHLRALHWIRPQQDKIDIDPEQHLYPPKIVDIATAVIEMYGDI</sequence>
<accession>A0ABY6LMV1</accession>
<evidence type="ECO:0000313" key="2">
    <source>
        <dbReference type="Proteomes" id="UP001235939"/>
    </source>
</evidence>
<name>A0ABY6LMV1_9ARAC</name>
<protein>
    <submittedName>
        <fullName evidence="1">Uncharacterized protein</fullName>
    </submittedName>
</protein>
<dbReference type="Gene3D" id="3.30.420.10">
    <property type="entry name" value="Ribonuclease H-like superfamily/Ribonuclease H"/>
    <property type="match status" value="1"/>
</dbReference>
<reference evidence="1 2" key="1">
    <citation type="submission" date="2022-01" db="EMBL/GenBank/DDBJ databases">
        <title>A chromosomal length assembly of Cordylochernes scorpioides.</title>
        <authorList>
            <person name="Zeh D."/>
            <person name="Zeh J."/>
        </authorList>
    </citation>
    <scope>NUCLEOTIDE SEQUENCE [LARGE SCALE GENOMIC DNA]</scope>
    <source>
        <strain evidence="1">IN4F17</strain>
        <tissue evidence="1">Whole Body</tissue>
    </source>
</reference>
<proteinExistence type="predicted"/>